<dbReference type="SUPFAM" id="SSF161098">
    <property type="entry name" value="MetI-like"/>
    <property type="match status" value="1"/>
</dbReference>
<proteinExistence type="inferred from homology"/>
<comment type="caution">
    <text evidence="9">The sequence shown here is derived from an EMBL/GenBank/DDBJ whole genome shotgun (WGS) entry which is preliminary data.</text>
</comment>
<dbReference type="CDD" id="cd06261">
    <property type="entry name" value="TM_PBP2"/>
    <property type="match status" value="1"/>
</dbReference>
<name>A0A5C4T7Y6_9BACL</name>
<dbReference type="Gene3D" id="1.10.3720.10">
    <property type="entry name" value="MetI-like"/>
    <property type="match status" value="1"/>
</dbReference>
<dbReference type="GO" id="GO:0055085">
    <property type="term" value="P:transmembrane transport"/>
    <property type="evidence" value="ECO:0007669"/>
    <property type="project" value="InterPro"/>
</dbReference>
<dbReference type="PANTHER" id="PTHR43744:SF9">
    <property type="entry name" value="POLYGALACTURONAN_RHAMNOGALACTURONAN TRANSPORT SYSTEM PERMEASE PROTEIN YTCP"/>
    <property type="match status" value="1"/>
</dbReference>
<feature type="transmembrane region" description="Helical" evidence="7">
    <location>
        <begin position="150"/>
        <end position="170"/>
    </location>
</feature>
<evidence type="ECO:0000313" key="9">
    <source>
        <dbReference type="EMBL" id="TNJ65213.1"/>
    </source>
</evidence>
<comment type="subcellular location">
    <subcellularLocation>
        <location evidence="1 7">Cell membrane</location>
        <topology evidence="1 7">Multi-pass membrane protein</topology>
    </subcellularLocation>
</comment>
<feature type="domain" description="ABC transmembrane type-1" evidence="8">
    <location>
        <begin position="83"/>
        <end position="286"/>
    </location>
</feature>
<feature type="transmembrane region" description="Helical" evidence="7">
    <location>
        <begin position="19"/>
        <end position="40"/>
    </location>
</feature>
<feature type="transmembrane region" description="Helical" evidence="7">
    <location>
        <begin position="267"/>
        <end position="286"/>
    </location>
</feature>
<reference evidence="9 10" key="1">
    <citation type="submission" date="2019-05" db="EMBL/GenBank/DDBJ databases">
        <title>We sequenced the genome of Paenibacillus hemerocallicola KCTC 33185 for further insight into its adaptation and study the phylogeny of Paenibacillus.</title>
        <authorList>
            <person name="Narsing Rao M.P."/>
        </authorList>
    </citation>
    <scope>NUCLEOTIDE SEQUENCE [LARGE SCALE GENOMIC DNA]</scope>
    <source>
        <strain evidence="9 10">KCTC 33185</strain>
    </source>
</reference>
<evidence type="ECO:0000313" key="10">
    <source>
        <dbReference type="Proteomes" id="UP000307943"/>
    </source>
</evidence>
<gene>
    <name evidence="9" type="ORF">FE784_16585</name>
</gene>
<evidence type="ECO:0000256" key="7">
    <source>
        <dbReference type="RuleBase" id="RU363032"/>
    </source>
</evidence>
<evidence type="ECO:0000256" key="4">
    <source>
        <dbReference type="ARBA" id="ARBA00022692"/>
    </source>
</evidence>
<dbReference type="GO" id="GO:0005886">
    <property type="term" value="C:plasma membrane"/>
    <property type="evidence" value="ECO:0007669"/>
    <property type="project" value="UniProtKB-SubCell"/>
</dbReference>
<dbReference type="PANTHER" id="PTHR43744">
    <property type="entry name" value="ABC TRANSPORTER PERMEASE PROTEIN MG189-RELATED-RELATED"/>
    <property type="match status" value="1"/>
</dbReference>
<dbReference type="Proteomes" id="UP000307943">
    <property type="component" value="Unassembled WGS sequence"/>
</dbReference>
<keyword evidence="2 7" id="KW-0813">Transport</keyword>
<keyword evidence="4 7" id="KW-0812">Transmembrane</keyword>
<evidence type="ECO:0000256" key="5">
    <source>
        <dbReference type="ARBA" id="ARBA00022989"/>
    </source>
</evidence>
<comment type="similarity">
    <text evidence="7">Belongs to the binding-protein-dependent transport system permease family.</text>
</comment>
<evidence type="ECO:0000256" key="6">
    <source>
        <dbReference type="ARBA" id="ARBA00023136"/>
    </source>
</evidence>
<feature type="transmembrane region" description="Helical" evidence="7">
    <location>
        <begin position="87"/>
        <end position="106"/>
    </location>
</feature>
<keyword evidence="5 7" id="KW-1133">Transmembrane helix</keyword>
<sequence length="301" mass="33429">MVKNGGAALSRFRKKNVSLFDIVNFLLLLGVVFVMLYPLYYMAIISISSGGPVSRGEVGFYPVDVTWKAYDIIFSSAPIVQAYKNTLLYTSVGVAINLAMTALCAYPLSRSHFYGKNVFAMMIVFTMFFDGGMIPRYLVVDSLGLLNSLWAIVLPPAVNVFYMVMMRTFFQAIPDALIESAHMDGANDWKVFRTIVLPLSAPLFATMTLFYAVGHWNSFFSALIYLNESSKYPVQMILRNIVIQGDMSAQSTEMSGVVGMLVVDQNIKYAVVMVAILPILALYPFLQKYFVKGSMVGSLKG</sequence>
<evidence type="ECO:0000256" key="3">
    <source>
        <dbReference type="ARBA" id="ARBA00022475"/>
    </source>
</evidence>
<keyword evidence="10" id="KW-1185">Reference proteome</keyword>
<dbReference type="Pfam" id="PF00528">
    <property type="entry name" value="BPD_transp_1"/>
    <property type="match status" value="1"/>
</dbReference>
<accession>A0A5C4T7Y6</accession>
<evidence type="ECO:0000256" key="1">
    <source>
        <dbReference type="ARBA" id="ARBA00004651"/>
    </source>
</evidence>
<organism evidence="9 10">
    <name type="scientific">Paenibacillus hemerocallicola</name>
    <dbReference type="NCBI Taxonomy" id="1172614"/>
    <lineage>
        <taxon>Bacteria</taxon>
        <taxon>Bacillati</taxon>
        <taxon>Bacillota</taxon>
        <taxon>Bacilli</taxon>
        <taxon>Bacillales</taxon>
        <taxon>Paenibacillaceae</taxon>
        <taxon>Paenibacillus</taxon>
    </lineage>
</organism>
<keyword evidence="6 7" id="KW-0472">Membrane</keyword>
<evidence type="ECO:0000256" key="2">
    <source>
        <dbReference type="ARBA" id="ARBA00022448"/>
    </source>
</evidence>
<dbReference type="PROSITE" id="PS50928">
    <property type="entry name" value="ABC_TM1"/>
    <property type="match status" value="1"/>
</dbReference>
<keyword evidence="3" id="KW-1003">Cell membrane</keyword>
<evidence type="ECO:0000259" key="8">
    <source>
        <dbReference type="PROSITE" id="PS50928"/>
    </source>
</evidence>
<dbReference type="InterPro" id="IPR000515">
    <property type="entry name" value="MetI-like"/>
</dbReference>
<dbReference type="RefSeq" id="WP_139603337.1">
    <property type="nucleotide sequence ID" value="NZ_VDCQ01000021.1"/>
</dbReference>
<dbReference type="InterPro" id="IPR035906">
    <property type="entry name" value="MetI-like_sf"/>
</dbReference>
<protein>
    <submittedName>
        <fullName evidence="9">Carbohydrate ABC transporter permease</fullName>
    </submittedName>
</protein>
<feature type="transmembrane region" description="Helical" evidence="7">
    <location>
        <begin position="118"/>
        <end position="138"/>
    </location>
</feature>
<dbReference type="EMBL" id="VDCQ01000021">
    <property type="protein sequence ID" value="TNJ65213.1"/>
    <property type="molecule type" value="Genomic_DNA"/>
</dbReference>
<dbReference type="AlphaFoldDB" id="A0A5C4T7Y6"/>
<dbReference type="OrthoDB" id="9810086at2"/>
<feature type="transmembrane region" description="Helical" evidence="7">
    <location>
        <begin position="191"/>
        <end position="213"/>
    </location>
</feature>